<evidence type="ECO:0000256" key="2">
    <source>
        <dbReference type="ARBA" id="ARBA00022448"/>
    </source>
</evidence>
<feature type="transmembrane region" description="Helical" evidence="7">
    <location>
        <begin position="101"/>
        <end position="123"/>
    </location>
</feature>
<reference evidence="8 9" key="1">
    <citation type="submission" date="2016-10" db="EMBL/GenBank/DDBJ databases">
        <authorList>
            <person name="de Groot N.N."/>
        </authorList>
    </citation>
    <scope>NUCLEOTIDE SEQUENCE [LARGE SCALE GENOMIC DNA]</scope>
    <source>
        <strain evidence="8 9">DSM 29439</strain>
    </source>
</reference>
<keyword evidence="9" id="KW-1185">Reference proteome</keyword>
<dbReference type="InterPro" id="IPR002528">
    <property type="entry name" value="MATE_fam"/>
</dbReference>
<feature type="transmembrane region" description="Helical" evidence="7">
    <location>
        <begin position="324"/>
        <end position="346"/>
    </location>
</feature>
<dbReference type="OrthoDB" id="9806302at2"/>
<dbReference type="InterPro" id="IPR048279">
    <property type="entry name" value="MdtK-like"/>
</dbReference>
<dbReference type="InterPro" id="IPR052031">
    <property type="entry name" value="Membrane_Transporter-Flippase"/>
</dbReference>
<feature type="transmembrane region" description="Helical" evidence="7">
    <location>
        <begin position="143"/>
        <end position="164"/>
    </location>
</feature>
<dbReference type="RefSeq" id="WP_091431417.1">
    <property type="nucleotide sequence ID" value="NZ_FOJB01000001.1"/>
</dbReference>
<gene>
    <name evidence="8" type="ORF">SAMN05444851_2773</name>
</gene>
<sequence>MAQPAGASATQAKFLSGSLMRHIAVMSLTASVGLMAIFLVDLVDMIFISMLGHEELAAAVGYAGAILFFTTSFGIGMSIAAGALVARALGEGDKQTAKRRAATALLYGVVIGSVFAAIVWAFVPQLTALLGASGETLVLATGYLRIILPSLPVLIVGMVGGAILRAHGDARRAMMATIWGGVVNAVLDPILIFGLDLELTGAALASVCARATIAVMSIYPVLRHHGGLDRPRSVDFKVDFAAIMTIALPAILTQFATPVGQAYVTRAMAQFGEDAVAGMAIVGRLVPVSFAVIFALSGAIGPIVGQNFGAGQLDRVRRAIRDGLVFVLCVSVGVSAILFILRAPIADLFNAEGLSRDLVYLFCGPLALAWFFNGVIFVTNASFNNLGHPFYSTWINWGRQTLGTIPLVILGASLWGAPGVLIGQAAGGLFFAVIALALSARTLRKVAPAQFDTDAVSYQRLTKRISLFHFRR</sequence>
<evidence type="ECO:0000313" key="8">
    <source>
        <dbReference type="EMBL" id="SEW29351.1"/>
    </source>
</evidence>
<keyword evidence="4 7" id="KW-0812">Transmembrane</keyword>
<feature type="transmembrane region" description="Helical" evidence="7">
    <location>
        <begin position="358"/>
        <end position="382"/>
    </location>
</feature>
<comment type="subcellular location">
    <subcellularLocation>
        <location evidence="1">Cell inner membrane</location>
        <topology evidence="1">Multi-pass membrane protein</topology>
    </subcellularLocation>
</comment>
<keyword evidence="2" id="KW-0813">Transport</keyword>
<feature type="transmembrane region" description="Helical" evidence="7">
    <location>
        <begin position="234"/>
        <end position="256"/>
    </location>
</feature>
<feature type="transmembrane region" description="Helical" evidence="7">
    <location>
        <begin position="176"/>
        <end position="195"/>
    </location>
</feature>
<dbReference type="GO" id="GO:0015297">
    <property type="term" value="F:antiporter activity"/>
    <property type="evidence" value="ECO:0007669"/>
    <property type="project" value="InterPro"/>
</dbReference>
<dbReference type="NCBIfam" id="TIGR00797">
    <property type="entry name" value="matE"/>
    <property type="match status" value="1"/>
</dbReference>
<proteinExistence type="predicted"/>
<dbReference type="Proteomes" id="UP000199650">
    <property type="component" value="Unassembled WGS sequence"/>
</dbReference>
<evidence type="ECO:0000256" key="7">
    <source>
        <dbReference type="SAM" id="Phobius"/>
    </source>
</evidence>
<evidence type="ECO:0000256" key="4">
    <source>
        <dbReference type="ARBA" id="ARBA00022692"/>
    </source>
</evidence>
<dbReference type="PANTHER" id="PTHR43549:SF3">
    <property type="entry name" value="MULTIDRUG RESISTANCE PROTEIN YPNP-RELATED"/>
    <property type="match status" value="1"/>
</dbReference>
<evidence type="ECO:0000256" key="5">
    <source>
        <dbReference type="ARBA" id="ARBA00022989"/>
    </source>
</evidence>
<evidence type="ECO:0000256" key="1">
    <source>
        <dbReference type="ARBA" id="ARBA00004429"/>
    </source>
</evidence>
<feature type="transmembrane region" description="Helical" evidence="7">
    <location>
        <begin position="421"/>
        <end position="440"/>
    </location>
</feature>
<dbReference type="GO" id="GO:0005886">
    <property type="term" value="C:plasma membrane"/>
    <property type="evidence" value="ECO:0007669"/>
    <property type="project" value="UniProtKB-SubCell"/>
</dbReference>
<dbReference type="PIRSF" id="PIRSF006603">
    <property type="entry name" value="DinF"/>
    <property type="match status" value="1"/>
</dbReference>
<feature type="transmembrane region" description="Helical" evidence="7">
    <location>
        <begin position="23"/>
        <end position="48"/>
    </location>
</feature>
<evidence type="ECO:0000313" key="9">
    <source>
        <dbReference type="Proteomes" id="UP000199650"/>
    </source>
</evidence>
<protein>
    <submittedName>
        <fullName evidence="8">Putative efflux protein, MATE family</fullName>
    </submittedName>
</protein>
<accession>A0A1I0QR28</accession>
<keyword evidence="5 7" id="KW-1133">Transmembrane helix</keyword>
<feature type="transmembrane region" description="Helical" evidence="7">
    <location>
        <begin position="60"/>
        <end position="89"/>
    </location>
</feature>
<keyword evidence="3" id="KW-1003">Cell membrane</keyword>
<feature type="transmembrane region" description="Helical" evidence="7">
    <location>
        <begin position="276"/>
        <end position="304"/>
    </location>
</feature>
<feature type="transmembrane region" description="Helical" evidence="7">
    <location>
        <begin position="201"/>
        <end position="222"/>
    </location>
</feature>
<feature type="transmembrane region" description="Helical" evidence="7">
    <location>
        <begin position="394"/>
        <end position="415"/>
    </location>
</feature>
<dbReference type="PANTHER" id="PTHR43549">
    <property type="entry name" value="MULTIDRUG RESISTANCE PROTEIN YPNP-RELATED"/>
    <property type="match status" value="1"/>
</dbReference>
<dbReference type="GO" id="GO:0042910">
    <property type="term" value="F:xenobiotic transmembrane transporter activity"/>
    <property type="evidence" value="ECO:0007669"/>
    <property type="project" value="InterPro"/>
</dbReference>
<dbReference type="Pfam" id="PF01554">
    <property type="entry name" value="MatE"/>
    <property type="match status" value="2"/>
</dbReference>
<keyword evidence="6 7" id="KW-0472">Membrane</keyword>
<dbReference type="STRING" id="1173584.SAMN05444851_2773"/>
<name>A0A1I0QR28_9RHOB</name>
<organism evidence="8 9">
    <name type="scientific">Aliiroseovarius sediminilitoris</name>
    <dbReference type="NCBI Taxonomy" id="1173584"/>
    <lineage>
        <taxon>Bacteria</taxon>
        <taxon>Pseudomonadati</taxon>
        <taxon>Pseudomonadota</taxon>
        <taxon>Alphaproteobacteria</taxon>
        <taxon>Rhodobacterales</taxon>
        <taxon>Paracoccaceae</taxon>
        <taxon>Aliiroseovarius</taxon>
    </lineage>
</organism>
<evidence type="ECO:0000256" key="6">
    <source>
        <dbReference type="ARBA" id="ARBA00023136"/>
    </source>
</evidence>
<evidence type="ECO:0000256" key="3">
    <source>
        <dbReference type="ARBA" id="ARBA00022475"/>
    </source>
</evidence>
<dbReference type="EMBL" id="FOJB01000001">
    <property type="protein sequence ID" value="SEW29351.1"/>
    <property type="molecule type" value="Genomic_DNA"/>
</dbReference>
<dbReference type="AlphaFoldDB" id="A0A1I0QR28"/>